<dbReference type="AlphaFoldDB" id="A0A482VYS5"/>
<proteinExistence type="predicted"/>
<gene>
    <name evidence="1" type="ORF">BDFB_011549</name>
</gene>
<accession>A0A482VYS5</accession>
<evidence type="ECO:0000313" key="1">
    <source>
        <dbReference type="EMBL" id="RZC37599.1"/>
    </source>
</evidence>
<evidence type="ECO:0000313" key="2">
    <source>
        <dbReference type="Proteomes" id="UP000292052"/>
    </source>
</evidence>
<protein>
    <submittedName>
        <fullName evidence="1">Uncharacterized protein</fullName>
    </submittedName>
</protein>
<reference evidence="1 2" key="1">
    <citation type="submission" date="2017-03" db="EMBL/GenBank/DDBJ databases">
        <title>Genome of the blue death feigning beetle - Asbolus verrucosus.</title>
        <authorList>
            <person name="Rider S.D."/>
        </authorList>
    </citation>
    <scope>NUCLEOTIDE SEQUENCE [LARGE SCALE GENOMIC DNA]</scope>
    <source>
        <strain evidence="1">Butters</strain>
        <tissue evidence="1">Head and leg muscle</tissue>
    </source>
</reference>
<comment type="caution">
    <text evidence="1">The sequence shown here is derived from an EMBL/GenBank/DDBJ whole genome shotgun (WGS) entry which is preliminary data.</text>
</comment>
<dbReference type="Proteomes" id="UP000292052">
    <property type="component" value="Unassembled WGS sequence"/>
</dbReference>
<keyword evidence="2" id="KW-1185">Reference proteome</keyword>
<sequence length="34" mass="3929">MRAPGNCHFELSYPLQRNSMDQVFRKFAGGTLQE</sequence>
<dbReference type="EMBL" id="QDEB01051153">
    <property type="protein sequence ID" value="RZC37599.1"/>
    <property type="molecule type" value="Genomic_DNA"/>
</dbReference>
<organism evidence="1 2">
    <name type="scientific">Asbolus verrucosus</name>
    <name type="common">Desert ironclad beetle</name>
    <dbReference type="NCBI Taxonomy" id="1661398"/>
    <lineage>
        <taxon>Eukaryota</taxon>
        <taxon>Metazoa</taxon>
        <taxon>Ecdysozoa</taxon>
        <taxon>Arthropoda</taxon>
        <taxon>Hexapoda</taxon>
        <taxon>Insecta</taxon>
        <taxon>Pterygota</taxon>
        <taxon>Neoptera</taxon>
        <taxon>Endopterygota</taxon>
        <taxon>Coleoptera</taxon>
        <taxon>Polyphaga</taxon>
        <taxon>Cucujiformia</taxon>
        <taxon>Tenebrionidae</taxon>
        <taxon>Pimeliinae</taxon>
        <taxon>Asbolus</taxon>
    </lineage>
</organism>
<name>A0A482VYS5_ASBVE</name>